<feature type="region of interest" description="Disordered" evidence="4">
    <location>
        <begin position="1"/>
        <end position="43"/>
    </location>
</feature>
<dbReference type="AlphaFoldDB" id="A0A0F5LX11"/>
<dbReference type="Pfam" id="PF02151">
    <property type="entry name" value="UVR"/>
    <property type="match status" value="1"/>
</dbReference>
<feature type="domain" description="UVR" evidence="5">
    <location>
        <begin position="43"/>
        <end position="77"/>
    </location>
</feature>
<evidence type="ECO:0000313" key="7">
    <source>
        <dbReference type="Proteomes" id="UP000033608"/>
    </source>
</evidence>
<evidence type="ECO:0000256" key="4">
    <source>
        <dbReference type="SAM" id="MobiDB-lite"/>
    </source>
</evidence>
<evidence type="ECO:0000259" key="5">
    <source>
        <dbReference type="PROSITE" id="PS50151"/>
    </source>
</evidence>
<reference evidence="6 7" key="1">
    <citation type="submission" date="2015-03" db="EMBL/GenBank/DDBJ databases">
        <authorList>
            <person name="Hassan Y.I."/>
            <person name="Lepp D."/>
            <person name="Zhou T."/>
        </authorList>
    </citation>
    <scope>NUCLEOTIDE SEQUENCE [LARGE SCALE GENOMIC DNA]</scope>
    <source>
        <strain evidence="6 7">DSM 17137</strain>
    </source>
</reference>
<dbReference type="GO" id="GO:0004518">
    <property type="term" value="F:nuclease activity"/>
    <property type="evidence" value="ECO:0007669"/>
    <property type="project" value="UniProtKB-KW"/>
</dbReference>
<dbReference type="SUPFAM" id="SSF46600">
    <property type="entry name" value="C-terminal UvrC-binding domain of UvrB"/>
    <property type="match status" value="1"/>
</dbReference>
<evidence type="ECO:0000256" key="2">
    <source>
        <dbReference type="ARBA" id="ARBA00022881"/>
    </source>
</evidence>
<evidence type="ECO:0000313" key="6">
    <source>
        <dbReference type="EMBL" id="KKB86841.1"/>
    </source>
</evidence>
<evidence type="ECO:0000256" key="3">
    <source>
        <dbReference type="ARBA" id="ARBA00023236"/>
    </source>
</evidence>
<dbReference type="PROSITE" id="PS50151">
    <property type="entry name" value="UVR"/>
    <property type="match status" value="1"/>
</dbReference>
<dbReference type="EMBL" id="LAJF01000011">
    <property type="protein sequence ID" value="KKB86841.1"/>
    <property type="molecule type" value="Genomic_DNA"/>
</dbReference>
<dbReference type="GO" id="GO:0009432">
    <property type="term" value="P:SOS response"/>
    <property type="evidence" value="ECO:0007669"/>
    <property type="project" value="UniProtKB-KW"/>
</dbReference>
<organism evidence="6 7">
    <name type="scientific">Devosia limi DSM 17137</name>
    <dbReference type="NCBI Taxonomy" id="1121477"/>
    <lineage>
        <taxon>Bacteria</taxon>
        <taxon>Pseudomonadati</taxon>
        <taxon>Pseudomonadota</taxon>
        <taxon>Alphaproteobacteria</taxon>
        <taxon>Hyphomicrobiales</taxon>
        <taxon>Devosiaceae</taxon>
        <taxon>Devosia</taxon>
    </lineage>
</organism>
<dbReference type="Gene3D" id="4.10.860.10">
    <property type="entry name" value="UVR domain"/>
    <property type="match status" value="1"/>
</dbReference>
<comment type="caution">
    <text evidence="6">The sequence shown here is derived from an EMBL/GenBank/DDBJ whole genome shotgun (WGS) entry which is preliminary data.</text>
</comment>
<keyword evidence="2" id="KW-0267">Excision nuclease</keyword>
<dbReference type="RefSeq" id="WP_046133344.1">
    <property type="nucleotide sequence ID" value="NZ_LAJF01000011.1"/>
</dbReference>
<dbReference type="STRING" id="1121477.SAMN02745223_03236"/>
<dbReference type="GO" id="GO:0006281">
    <property type="term" value="P:DNA repair"/>
    <property type="evidence" value="ECO:0007669"/>
    <property type="project" value="UniProtKB-KW"/>
</dbReference>
<name>A0A0F5LX11_9HYPH</name>
<proteinExistence type="predicted"/>
<keyword evidence="3" id="KW-0742">SOS response</keyword>
<dbReference type="InterPro" id="IPR001943">
    <property type="entry name" value="UVR_dom"/>
</dbReference>
<keyword evidence="1" id="KW-0228">DNA excision</keyword>
<keyword evidence="3" id="KW-0227">DNA damage</keyword>
<gene>
    <name evidence="6" type="ORF">VW29_00115</name>
</gene>
<dbReference type="PATRIC" id="fig|1121477.3.peg.205"/>
<sequence>IAADTTQTARAPIRPSPYQGEVRWGSLRSRQNPPPSPSGANLAAVTKNLEPPREAATNLEFEKAARLRDEVKRLREMELDTLTGEVN</sequence>
<keyword evidence="2" id="KW-0234">DNA repair</keyword>
<feature type="non-terminal residue" evidence="6">
    <location>
        <position position="1"/>
    </location>
</feature>
<dbReference type="InterPro" id="IPR036876">
    <property type="entry name" value="UVR_dom_sf"/>
</dbReference>
<accession>A0A0F5LX11</accession>
<keyword evidence="7" id="KW-1185">Reference proteome</keyword>
<protein>
    <recommendedName>
        <fullName evidence="5">UVR domain-containing protein</fullName>
    </recommendedName>
</protein>
<evidence type="ECO:0000256" key="1">
    <source>
        <dbReference type="ARBA" id="ARBA00022769"/>
    </source>
</evidence>
<dbReference type="Proteomes" id="UP000033608">
    <property type="component" value="Unassembled WGS sequence"/>
</dbReference>